<dbReference type="GeneID" id="63768776"/>
<dbReference type="Gene3D" id="3.40.50.300">
    <property type="entry name" value="P-loop containing nucleotide triphosphate hydrolases"/>
    <property type="match status" value="1"/>
</dbReference>
<dbReference type="InterPro" id="IPR027417">
    <property type="entry name" value="P-loop_NTPase"/>
</dbReference>
<evidence type="ECO:0000259" key="2">
    <source>
        <dbReference type="PROSITE" id="PS50837"/>
    </source>
</evidence>
<dbReference type="PROSITE" id="PS50837">
    <property type="entry name" value="NACHT"/>
    <property type="match status" value="1"/>
</dbReference>
<dbReference type="InterPro" id="IPR036770">
    <property type="entry name" value="Ankyrin_rpt-contain_sf"/>
</dbReference>
<dbReference type="PANTHER" id="PTHR10039">
    <property type="entry name" value="AMELOGENIN"/>
    <property type="match status" value="1"/>
</dbReference>
<dbReference type="SMART" id="SM00248">
    <property type="entry name" value="ANK"/>
    <property type="match status" value="7"/>
</dbReference>
<sequence length="1008" mass="114064">MSGSEVLAFVGVIQLGCQGVLSTYRRYRGLRGLKLNARNKVKTLTRDIAGFRQLDIDWSSSAIPSDLVEFNLVVSELEGILEKHDRRGFRNVLRHLLDAEEFTEALEKVKQKQIDVHTAAHIKGLEMLAQGNKKIDSLTSDSTEIRAVLDKQTKEQRRSKFWEWLSAPGSHDDHYRLTRDMLPESGSWVINTPQIQDWISDDEPVIAWIHGKPGSGKSVIASNIVNHLLDRHGGDSGIAIAYIYHDFRNPQKFGSISQVISAIISQLCDRLGEIPDQLMEFSEEHRSAVALRVQHIVWVAEKFQIVHLAIDGLDEWHSTSRGELLGLLLQLRNETSVTIKILITSRFENQISLRLGDCKTIDLVQEADQVTGDVERVMRAAVDKMLHGGDLYLQDPTRKGEIVSLLTSKSQGIFLWARLALEDLCGASVQTKEDRSTFKCLETLPSGMDEFYERILKRILEQRVLGNLVKQSLGWLCYSKRPLAACELESGLSYDRSLEAPKINQILSACRPLVTEYDGSVQFVHFSFKQYLEDKKEGESFGWLLETLPAITDACLKCLCDVKNRWRPQINAPRSNLFIRFPFSQHAADHWGHYAAEALPHDKSGSLVQDIEDLLLTEDFVAASGRLMSPIYSVNDHWPFPSVNDLDIHGAPDAMHLVAYFGLHTLIPKLISKGIESTPYPEPDGMRTPLAWAARYGHRQCVRELARNYPDHINCKDRQGLTPLSWAAINGHEDVIRELARSPRLDAACRDDEGRTAISFAAEFGYTWIVEFLGNLDDSVVDASDDDDLTPLYWAAYGNHLDTVKLLIKQFEVQATLNTLLVHTIESDGVAIARYLIKGRRVNPFAVHESGEIPFLVAVQRGNKDIVEIMDRQWNIGKSSQEFHIRRQMRKEIYGSALLTAIAPDIPPIFNYTHQQWLIQTLLPKADVNYTGSNGRTPLIAASANGSRAVVEMLLKDPNINVNKTDETRKSAWLYARDNNHFSIMEMLENRDCVQVDCREIYLRFFPK</sequence>
<protein>
    <recommendedName>
        <fullName evidence="2">NACHT domain-containing protein</fullName>
    </recommendedName>
</protein>
<dbReference type="EMBL" id="KV878592">
    <property type="protein sequence ID" value="OJJ55450.1"/>
    <property type="molecule type" value="Genomic_DNA"/>
</dbReference>
<evidence type="ECO:0000313" key="3">
    <source>
        <dbReference type="EMBL" id="OJJ55450.1"/>
    </source>
</evidence>
<dbReference type="VEuPathDB" id="FungiDB:ASPSYDRAFT_92584"/>
<dbReference type="InterPro" id="IPR056884">
    <property type="entry name" value="NPHP3-like_N"/>
</dbReference>
<gene>
    <name evidence="3" type="ORF">ASPSYDRAFT_92584</name>
</gene>
<evidence type="ECO:0000313" key="4">
    <source>
        <dbReference type="Proteomes" id="UP000184356"/>
    </source>
</evidence>
<feature type="domain" description="NACHT" evidence="2">
    <location>
        <begin position="205"/>
        <end position="346"/>
    </location>
</feature>
<dbReference type="InterPro" id="IPR007111">
    <property type="entry name" value="NACHT_NTPase"/>
</dbReference>
<reference evidence="4" key="1">
    <citation type="journal article" date="2017" name="Genome Biol.">
        <title>Comparative genomics reveals high biological diversity and specific adaptations in the industrially and medically important fungal genus Aspergillus.</title>
        <authorList>
            <person name="de Vries R.P."/>
            <person name="Riley R."/>
            <person name="Wiebenga A."/>
            <person name="Aguilar-Osorio G."/>
            <person name="Amillis S."/>
            <person name="Uchima C.A."/>
            <person name="Anderluh G."/>
            <person name="Asadollahi M."/>
            <person name="Askin M."/>
            <person name="Barry K."/>
            <person name="Battaglia E."/>
            <person name="Bayram O."/>
            <person name="Benocci T."/>
            <person name="Braus-Stromeyer S.A."/>
            <person name="Caldana C."/>
            <person name="Canovas D."/>
            <person name="Cerqueira G.C."/>
            <person name="Chen F."/>
            <person name="Chen W."/>
            <person name="Choi C."/>
            <person name="Clum A."/>
            <person name="Dos Santos R.A."/>
            <person name="Damasio A.R."/>
            <person name="Diallinas G."/>
            <person name="Emri T."/>
            <person name="Fekete E."/>
            <person name="Flipphi M."/>
            <person name="Freyberg S."/>
            <person name="Gallo A."/>
            <person name="Gournas C."/>
            <person name="Habgood R."/>
            <person name="Hainaut M."/>
            <person name="Harispe M.L."/>
            <person name="Henrissat B."/>
            <person name="Hilden K.S."/>
            <person name="Hope R."/>
            <person name="Hossain A."/>
            <person name="Karabika E."/>
            <person name="Karaffa L."/>
            <person name="Karanyi Z."/>
            <person name="Krasevec N."/>
            <person name="Kuo A."/>
            <person name="Kusch H."/>
            <person name="LaButti K."/>
            <person name="Lagendijk E.L."/>
            <person name="Lapidus A."/>
            <person name="Levasseur A."/>
            <person name="Lindquist E."/>
            <person name="Lipzen A."/>
            <person name="Logrieco A.F."/>
            <person name="MacCabe A."/>
            <person name="Maekelae M.R."/>
            <person name="Malavazi I."/>
            <person name="Melin P."/>
            <person name="Meyer V."/>
            <person name="Mielnichuk N."/>
            <person name="Miskei M."/>
            <person name="Molnar A.P."/>
            <person name="Mule G."/>
            <person name="Ngan C.Y."/>
            <person name="Orejas M."/>
            <person name="Orosz E."/>
            <person name="Ouedraogo J.P."/>
            <person name="Overkamp K.M."/>
            <person name="Park H.-S."/>
            <person name="Perrone G."/>
            <person name="Piumi F."/>
            <person name="Punt P.J."/>
            <person name="Ram A.F."/>
            <person name="Ramon A."/>
            <person name="Rauscher S."/>
            <person name="Record E."/>
            <person name="Riano-Pachon D.M."/>
            <person name="Robert V."/>
            <person name="Roehrig J."/>
            <person name="Ruller R."/>
            <person name="Salamov A."/>
            <person name="Salih N.S."/>
            <person name="Samson R.A."/>
            <person name="Sandor E."/>
            <person name="Sanguinetti M."/>
            <person name="Schuetze T."/>
            <person name="Sepcic K."/>
            <person name="Shelest E."/>
            <person name="Sherlock G."/>
            <person name="Sophianopoulou V."/>
            <person name="Squina F.M."/>
            <person name="Sun H."/>
            <person name="Susca A."/>
            <person name="Todd R.B."/>
            <person name="Tsang A."/>
            <person name="Unkles S.E."/>
            <person name="van de Wiele N."/>
            <person name="van Rossen-Uffink D."/>
            <person name="Oliveira J.V."/>
            <person name="Vesth T.C."/>
            <person name="Visser J."/>
            <person name="Yu J.-H."/>
            <person name="Zhou M."/>
            <person name="Andersen M.R."/>
            <person name="Archer D.B."/>
            <person name="Baker S.E."/>
            <person name="Benoit I."/>
            <person name="Brakhage A.A."/>
            <person name="Braus G.H."/>
            <person name="Fischer R."/>
            <person name="Frisvad J.C."/>
            <person name="Goldman G.H."/>
            <person name="Houbraken J."/>
            <person name="Oakley B."/>
            <person name="Pocsi I."/>
            <person name="Scazzocchio C."/>
            <person name="Seiboth B."/>
            <person name="vanKuyk P.A."/>
            <person name="Wortman J."/>
            <person name="Dyer P.S."/>
            <person name="Grigoriev I.V."/>
        </authorList>
    </citation>
    <scope>NUCLEOTIDE SEQUENCE [LARGE SCALE GENOMIC DNA]</scope>
    <source>
        <strain evidence="4">CBS 593.65</strain>
    </source>
</reference>
<dbReference type="SUPFAM" id="SSF48403">
    <property type="entry name" value="Ankyrin repeat"/>
    <property type="match status" value="1"/>
</dbReference>
<dbReference type="RefSeq" id="XP_040699256.1">
    <property type="nucleotide sequence ID" value="XM_040852703.1"/>
</dbReference>
<keyword evidence="1" id="KW-0677">Repeat</keyword>
<dbReference type="Pfam" id="PF12796">
    <property type="entry name" value="Ank_2"/>
    <property type="match status" value="3"/>
</dbReference>
<dbReference type="AlphaFoldDB" id="A0A1L9T7N0"/>
<dbReference type="Gene3D" id="1.25.40.20">
    <property type="entry name" value="Ankyrin repeat-containing domain"/>
    <property type="match status" value="2"/>
</dbReference>
<dbReference type="InterPro" id="IPR002110">
    <property type="entry name" value="Ankyrin_rpt"/>
</dbReference>
<dbReference type="Proteomes" id="UP000184356">
    <property type="component" value="Unassembled WGS sequence"/>
</dbReference>
<proteinExistence type="predicted"/>
<evidence type="ECO:0000256" key="1">
    <source>
        <dbReference type="ARBA" id="ARBA00022737"/>
    </source>
</evidence>
<dbReference type="SUPFAM" id="SSF52540">
    <property type="entry name" value="P-loop containing nucleoside triphosphate hydrolases"/>
    <property type="match status" value="1"/>
</dbReference>
<dbReference type="PANTHER" id="PTHR10039:SF16">
    <property type="entry name" value="GPI INOSITOL-DEACYLASE"/>
    <property type="match status" value="1"/>
</dbReference>
<keyword evidence="4" id="KW-1185">Reference proteome</keyword>
<name>A0A1L9T7N0_9EURO</name>
<dbReference type="OrthoDB" id="7464126at2759"/>
<dbReference type="STRING" id="1036612.A0A1L9T7N0"/>
<organism evidence="3 4">
    <name type="scientific">Aspergillus sydowii CBS 593.65</name>
    <dbReference type="NCBI Taxonomy" id="1036612"/>
    <lineage>
        <taxon>Eukaryota</taxon>
        <taxon>Fungi</taxon>
        <taxon>Dikarya</taxon>
        <taxon>Ascomycota</taxon>
        <taxon>Pezizomycotina</taxon>
        <taxon>Eurotiomycetes</taxon>
        <taxon>Eurotiomycetidae</taxon>
        <taxon>Eurotiales</taxon>
        <taxon>Aspergillaceae</taxon>
        <taxon>Aspergillus</taxon>
        <taxon>Aspergillus subgen. Nidulantes</taxon>
    </lineage>
</organism>
<accession>A0A1L9T7N0</accession>
<dbReference type="Pfam" id="PF24883">
    <property type="entry name" value="NPHP3_N"/>
    <property type="match status" value="1"/>
</dbReference>